<keyword evidence="3" id="KW-1185">Reference proteome</keyword>
<dbReference type="AlphaFoldDB" id="A0A5B7HL96"/>
<evidence type="ECO:0000313" key="2">
    <source>
        <dbReference type="EMBL" id="MPC69354.1"/>
    </source>
</evidence>
<gene>
    <name evidence="2" type="ORF">E2C01_063577</name>
</gene>
<sequence>MHHTEAAEKCEHCVRRPPTSLPVRSELTHPQISLILENSAHFTSPPQVCLAPPRGLSLKAHQRADHTSGGVRRTARLPTFMAQAGETEHNHRRRRHHRYHHHHDERTVTELIETQRTTQSNIRDQRCGRDVSFSYPVHGRGKMSPLPPHTPQAKWPACHKRAVITTPDKGAAPTRAHRKEKALKALLKIEYNLGASIIIIRDTDKERRRGETSVPCSAALTPALPSSRAM</sequence>
<proteinExistence type="predicted"/>
<protein>
    <submittedName>
        <fullName evidence="2">Uncharacterized protein</fullName>
    </submittedName>
</protein>
<dbReference type="Proteomes" id="UP000324222">
    <property type="component" value="Unassembled WGS sequence"/>
</dbReference>
<dbReference type="EMBL" id="VSRR010029267">
    <property type="protein sequence ID" value="MPC69354.1"/>
    <property type="molecule type" value="Genomic_DNA"/>
</dbReference>
<organism evidence="2 3">
    <name type="scientific">Portunus trituberculatus</name>
    <name type="common">Swimming crab</name>
    <name type="synonym">Neptunus trituberculatus</name>
    <dbReference type="NCBI Taxonomy" id="210409"/>
    <lineage>
        <taxon>Eukaryota</taxon>
        <taxon>Metazoa</taxon>
        <taxon>Ecdysozoa</taxon>
        <taxon>Arthropoda</taxon>
        <taxon>Crustacea</taxon>
        <taxon>Multicrustacea</taxon>
        <taxon>Malacostraca</taxon>
        <taxon>Eumalacostraca</taxon>
        <taxon>Eucarida</taxon>
        <taxon>Decapoda</taxon>
        <taxon>Pleocyemata</taxon>
        <taxon>Brachyura</taxon>
        <taxon>Eubrachyura</taxon>
        <taxon>Portunoidea</taxon>
        <taxon>Portunidae</taxon>
        <taxon>Portuninae</taxon>
        <taxon>Portunus</taxon>
    </lineage>
</organism>
<reference evidence="2 3" key="1">
    <citation type="submission" date="2019-05" db="EMBL/GenBank/DDBJ databases">
        <title>Another draft genome of Portunus trituberculatus and its Hox gene families provides insights of decapod evolution.</title>
        <authorList>
            <person name="Jeong J.-H."/>
            <person name="Song I."/>
            <person name="Kim S."/>
            <person name="Choi T."/>
            <person name="Kim D."/>
            <person name="Ryu S."/>
            <person name="Kim W."/>
        </authorList>
    </citation>
    <scope>NUCLEOTIDE SEQUENCE [LARGE SCALE GENOMIC DNA]</scope>
    <source>
        <tissue evidence="2">Muscle</tissue>
    </source>
</reference>
<name>A0A5B7HL96_PORTR</name>
<feature type="region of interest" description="Disordered" evidence="1">
    <location>
        <begin position="205"/>
        <end position="230"/>
    </location>
</feature>
<comment type="caution">
    <text evidence="2">The sequence shown here is derived from an EMBL/GenBank/DDBJ whole genome shotgun (WGS) entry which is preliminary data.</text>
</comment>
<evidence type="ECO:0000256" key="1">
    <source>
        <dbReference type="SAM" id="MobiDB-lite"/>
    </source>
</evidence>
<evidence type="ECO:0000313" key="3">
    <source>
        <dbReference type="Proteomes" id="UP000324222"/>
    </source>
</evidence>
<accession>A0A5B7HL96</accession>